<name>A0A5R9BKL8_9MICC</name>
<dbReference type="InterPro" id="IPR050712">
    <property type="entry name" value="NAD(P)H-dep_reductase"/>
</dbReference>
<dbReference type="PANTHER" id="PTHR30543">
    <property type="entry name" value="CHROMATE REDUCTASE"/>
    <property type="match status" value="1"/>
</dbReference>
<dbReference type="Gene3D" id="3.40.50.360">
    <property type="match status" value="1"/>
</dbReference>
<dbReference type="GO" id="GO:0016491">
    <property type="term" value="F:oxidoreductase activity"/>
    <property type="evidence" value="ECO:0007669"/>
    <property type="project" value="InterPro"/>
</dbReference>
<sequence>MTSRTERPEQAVDRIQTLSVSTATLRSIYFSCVAYSLLVRNVDHIGILGGMLTTMAKIGYILGSAADDSINQKLALVLEEQAPDRAELNYIDIHQLPIYNRNMDQDFPRPMTEFKDLVWSNDGLLVVTPEHNQSFPAVVKNALDIMTRPWGSSVEGLKMGITGASPGRFGTINSQAQLRQFLPPLGVKIMGSPLLAVHATKDTFNTDGTADATTTQRAKAYMEAFTQFVEQ</sequence>
<organism evidence="2 3">
    <name type="scientific">Nesterenkonia salmonea</name>
    <dbReference type="NCBI Taxonomy" id="1804987"/>
    <lineage>
        <taxon>Bacteria</taxon>
        <taxon>Bacillati</taxon>
        <taxon>Actinomycetota</taxon>
        <taxon>Actinomycetes</taxon>
        <taxon>Micrococcales</taxon>
        <taxon>Micrococcaceae</taxon>
        <taxon>Nesterenkonia</taxon>
    </lineage>
</organism>
<dbReference type="Proteomes" id="UP000310458">
    <property type="component" value="Unassembled WGS sequence"/>
</dbReference>
<evidence type="ECO:0000313" key="3">
    <source>
        <dbReference type="Proteomes" id="UP000310458"/>
    </source>
</evidence>
<comment type="caution">
    <text evidence="2">The sequence shown here is derived from an EMBL/GenBank/DDBJ whole genome shotgun (WGS) entry which is preliminary data.</text>
</comment>
<evidence type="ECO:0000259" key="1">
    <source>
        <dbReference type="Pfam" id="PF03358"/>
    </source>
</evidence>
<feature type="domain" description="NADPH-dependent FMN reductase-like" evidence="1">
    <location>
        <begin position="57"/>
        <end position="199"/>
    </location>
</feature>
<keyword evidence="3" id="KW-1185">Reference proteome</keyword>
<proteinExistence type="predicted"/>
<dbReference type="GO" id="GO:0010181">
    <property type="term" value="F:FMN binding"/>
    <property type="evidence" value="ECO:0007669"/>
    <property type="project" value="TreeGrafter"/>
</dbReference>
<gene>
    <name evidence="2" type="ORF">FEF26_01030</name>
</gene>
<accession>A0A5R9BKL8</accession>
<protein>
    <submittedName>
        <fullName evidence="2">NAD(P)H-dependent oxidoreductase</fullName>
    </submittedName>
</protein>
<dbReference type="InterPro" id="IPR005025">
    <property type="entry name" value="FMN_Rdtase-like_dom"/>
</dbReference>
<dbReference type="InterPro" id="IPR029039">
    <property type="entry name" value="Flavoprotein-like_sf"/>
</dbReference>
<evidence type="ECO:0000313" key="2">
    <source>
        <dbReference type="EMBL" id="TLQ01055.1"/>
    </source>
</evidence>
<dbReference type="PANTHER" id="PTHR30543:SF21">
    <property type="entry name" value="NAD(P)H-DEPENDENT FMN REDUCTASE LOT6"/>
    <property type="match status" value="1"/>
</dbReference>
<dbReference type="Pfam" id="PF03358">
    <property type="entry name" value="FMN_red"/>
    <property type="match status" value="1"/>
</dbReference>
<dbReference type="OrthoDB" id="9812295at2"/>
<reference evidence="2 3" key="1">
    <citation type="submission" date="2019-05" db="EMBL/GenBank/DDBJ databases">
        <title>Nesterenkonia sp. GY074 isolated from the Southern Atlantic Ocean.</title>
        <authorList>
            <person name="Zhang G."/>
        </authorList>
    </citation>
    <scope>NUCLEOTIDE SEQUENCE [LARGE SCALE GENOMIC DNA]</scope>
    <source>
        <strain evidence="2 3">GY074</strain>
    </source>
</reference>
<dbReference type="AlphaFoldDB" id="A0A5R9BKL8"/>
<dbReference type="SUPFAM" id="SSF52218">
    <property type="entry name" value="Flavoproteins"/>
    <property type="match status" value="1"/>
</dbReference>
<dbReference type="EMBL" id="VAVZ01000002">
    <property type="protein sequence ID" value="TLQ01055.1"/>
    <property type="molecule type" value="Genomic_DNA"/>
</dbReference>
<dbReference type="GO" id="GO:0005829">
    <property type="term" value="C:cytosol"/>
    <property type="evidence" value="ECO:0007669"/>
    <property type="project" value="TreeGrafter"/>
</dbReference>